<dbReference type="GO" id="GO:0008234">
    <property type="term" value="F:cysteine-type peptidase activity"/>
    <property type="evidence" value="ECO:0007669"/>
    <property type="project" value="UniProtKB-KW"/>
</dbReference>
<reference evidence="6 7" key="1">
    <citation type="submission" date="2023-03" db="EMBL/GenBank/DDBJ databases">
        <title>Genome insight into feeding habits of ladybird beetles.</title>
        <authorList>
            <person name="Li H.-S."/>
            <person name="Huang Y.-H."/>
            <person name="Pang H."/>
        </authorList>
    </citation>
    <scope>NUCLEOTIDE SEQUENCE [LARGE SCALE GENOMIC DNA]</scope>
    <source>
        <strain evidence="6">SYSU_2023b</strain>
        <tissue evidence="6">Whole body</tissue>
    </source>
</reference>
<protein>
    <recommendedName>
        <fullName evidence="5">Ubiquitin-like protease family profile domain-containing protein</fullName>
    </recommendedName>
</protein>
<dbReference type="SUPFAM" id="SSF54001">
    <property type="entry name" value="Cysteine proteinases"/>
    <property type="match status" value="1"/>
</dbReference>
<organism evidence="6 7">
    <name type="scientific">Henosepilachna vigintioctopunctata</name>
    <dbReference type="NCBI Taxonomy" id="420089"/>
    <lineage>
        <taxon>Eukaryota</taxon>
        <taxon>Metazoa</taxon>
        <taxon>Ecdysozoa</taxon>
        <taxon>Arthropoda</taxon>
        <taxon>Hexapoda</taxon>
        <taxon>Insecta</taxon>
        <taxon>Pterygota</taxon>
        <taxon>Neoptera</taxon>
        <taxon>Endopterygota</taxon>
        <taxon>Coleoptera</taxon>
        <taxon>Polyphaga</taxon>
        <taxon>Cucujiformia</taxon>
        <taxon>Coccinelloidea</taxon>
        <taxon>Coccinellidae</taxon>
        <taxon>Epilachninae</taxon>
        <taxon>Epilachnini</taxon>
        <taxon>Henosepilachna</taxon>
    </lineage>
</organism>
<dbReference type="Proteomes" id="UP001431783">
    <property type="component" value="Unassembled WGS sequence"/>
</dbReference>
<name>A0AAW1USH2_9CUCU</name>
<proteinExistence type="inferred from homology"/>
<dbReference type="AlphaFoldDB" id="A0AAW1USH2"/>
<evidence type="ECO:0000256" key="4">
    <source>
        <dbReference type="ARBA" id="ARBA00022807"/>
    </source>
</evidence>
<sequence>MYRTSSPNFDSNTTVCLGDSLLRKQDIELLQGPSWLNDTLIAFYFEYLESNIFKGNKAMLCVPPQVTQCVKMVAANEIGAFLEPLKAHKKSLILFALNDHEFCEAAGGTHWSLLVFSKLDSKIYHFDSCRGLNRNQAVEFGQKLCSYFGKSFDNGVIEANCLQQNNNYDCGVHVLCNAEHIIQFISRSNTVEGCPLLDIGTVAGFRRKMLEIIMKIIEKSKRY</sequence>
<dbReference type="GO" id="GO:0006508">
    <property type="term" value="P:proteolysis"/>
    <property type="evidence" value="ECO:0007669"/>
    <property type="project" value="UniProtKB-KW"/>
</dbReference>
<dbReference type="GO" id="GO:0019784">
    <property type="term" value="F:deNEDDylase activity"/>
    <property type="evidence" value="ECO:0007669"/>
    <property type="project" value="InterPro"/>
</dbReference>
<gene>
    <name evidence="6" type="ORF">WA026_001989</name>
</gene>
<dbReference type="Gene3D" id="3.40.395.10">
    <property type="entry name" value="Adenoviral Proteinase, Chain A"/>
    <property type="match status" value="1"/>
</dbReference>
<dbReference type="EMBL" id="JARQZJ010000091">
    <property type="protein sequence ID" value="KAK9883794.1"/>
    <property type="molecule type" value="Genomic_DNA"/>
</dbReference>
<keyword evidence="2" id="KW-0645">Protease</keyword>
<dbReference type="PANTHER" id="PTHR46468:SF1">
    <property type="entry name" value="SENTRIN-SPECIFIC PROTEASE 8"/>
    <property type="match status" value="1"/>
</dbReference>
<comment type="caution">
    <text evidence="6">The sequence shown here is derived from an EMBL/GenBank/DDBJ whole genome shotgun (WGS) entry which is preliminary data.</text>
</comment>
<evidence type="ECO:0000256" key="3">
    <source>
        <dbReference type="ARBA" id="ARBA00022801"/>
    </source>
</evidence>
<dbReference type="PANTHER" id="PTHR46468">
    <property type="entry name" value="SENTRIN-SPECIFIC PROTEASE 8"/>
    <property type="match status" value="1"/>
</dbReference>
<dbReference type="InterPro" id="IPR044613">
    <property type="entry name" value="Nep1/2-like"/>
</dbReference>
<keyword evidence="7" id="KW-1185">Reference proteome</keyword>
<dbReference type="GO" id="GO:0000338">
    <property type="term" value="P:protein deneddylation"/>
    <property type="evidence" value="ECO:0007669"/>
    <property type="project" value="TreeGrafter"/>
</dbReference>
<dbReference type="InterPro" id="IPR003653">
    <property type="entry name" value="Peptidase_C48_C"/>
</dbReference>
<comment type="similarity">
    <text evidence="1">Belongs to the peptidase C48 family.</text>
</comment>
<evidence type="ECO:0000313" key="6">
    <source>
        <dbReference type="EMBL" id="KAK9883794.1"/>
    </source>
</evidence>
<feature type="domain" description="Ubiquitin-like protease family profile" evidence="5">
    <location>
        <begin position="20"/>
        <end position="181"/>
    </location>
</feature>
<dbReference type="PROSITE" id="PS50600">
    <property type="entry name" value="ULP_PROTEASE"/>
    <property type="match status" value="1"/>
</dbReference>
<keyword evidence="3" id="KW-0378">Hydrolase</keyword>
<keyword evidence="4" id="KW-0788">Thiol protease</keyword>
<evidence type="ECO:0000313" key="7">
    <source>
        <dbReference type="Proteomes" id="UP001431783"/>
    </source>
</evidence>
<evidence type="ECO:0000256" key="2">
    <source>
        <dbReference type="ARBA" id="ARBA00022670"/>
    </source>
</evidence>
<evidence type="ECO:0000259" key="5">
    <source>
        <dbReference type="PROSITE" id="PS50600"/>
    </source>
</evidence>
<accession>A0AAW1USH2</accession>
<dbReference type="Pfam" id="PF02902">
    <property type="entry name" value="Peptidase_C48"/>
    <property type="match status" value="1"/>
</dbReference>
<evidence type="ECO:0000256" key="1">
    <source>
        <dbReference type="ARBA" id="ARBA00005234"/>
    </source>
</evidence>
<dbReference type="InterPro" id="IPR038765">
    <property type="entry name" value="Papain-like_cys_pep_sf"/>
</dbReference>